<dbReference type="Proteomes" id="UP000639195">
    <property type="component" value="Unassembled WGS sequence"/>
</dbReference>
<evidence type="ECO:0000313" key="1">
    <source>
        <dbReference type="EMBL" id="MBD3716016.1"/>
    </source>
</evidence>
<sequence length="122" mass="13362">MISLLKFNELENRVDLLVNRVLGVRTAGAHTHRKPGGDIPPGMAPVATLAAEFGISTKKAEELAKNTGVMLVRMKAGGFIAPDNKFREVARQVLRSAKRKYGSAYWYHPLLGKFQMSGGIPQ</sequence>
<dbReference type="AlphaFoldDB" id="A0A927DQ53"/>
<evidence type="ECO:0000313" key="2">
    <source>
        <dbReference type="Proteomes" id="UP000639195"/>
    </source>
</evidence>
<reference evidence="1" key="1">
    <citation type="submission" date="2020-07" db="EMBL/GenBank/DDBJ databases">
        <title>Clinical and genomic characterization of carbapenemase-producing Enterobacterales causing secondary infections during the COVID-19 crisis at a New York City hospital.</title>
        <authorList>
            <person name="Gomez-Simmonds A."/>
            <person name="Annavajhala M.K."/>
            <person name="Uhlemann A.-C."/>
        </authorList>
    </citation>
    <scope>NUCLEOTIDE SEQUENCE</scope>
    <source>
        <strain evidence="1">KP1827</strain>
    </source>
</reference>
<proteinExistence type="predicted"/>
<organism evidence="1 2">
    <name type="scientific">Klebsiella pneumoniae</name>
    <dbReference type="NCBI Taxonomy" id="573"/>
    <lineage>
        <taxon>Bacteria</taxon>
        <taxon>Pseudomonadati</taxon>
        <taxon>Pseudomonadota</taxon>
        <taxon>Gammaproteobacteria</taxon>
        <taxon>Enterobacterales</taxon>
        <taxon>Enterobacteriaceae</taxon>
        <taxon>Klebsiella/Raoultella group</taxon>
        <taxon>Klebsiella</taxon>
        <taxon>Klebsiella pneumoniae complex</taxon>
    </lineage>
</organism>
<gene>
    <name evidence="1" type="ORF">IE979_12575</name>
</gene>
<dbReference type="EMBL" id="JACXSW010000013">
    <property type="protein sequence ID" value="MBD3716016.1"/>
    <property type="molecule type" value="Genomic_DNA"/>
</dbReference>
<name>A0A927DQ53_KLEPN</name>
<comment type="caution">
    <text evidence="1">The sequence shown here is derived from an EMBL/GenBank/DDBJ whole genome shotgun (WGS) entry which is preliminary data.</text>
</comment>
<protein>
    <submittedName>
        <fullName evidence="1">Uncharacterized protein</fullName>
    </submittedName>
</protein>
<accession>A0A927DQ53</accession>